<feature type="domain" description="FCP1 homology" evidence="3">
    <location>
        <begin position="51"/>
        <end position="270"/>
    </location>
</feature>
<comment type="similarity">
    <text evidence="1">Belongs to the TIM50 family.</text>
</comment>
<dbReference type="STRING" id="70448.Q01A04"/>
<dbReference type="EMBL" id="CAID01000005">
    <property type="protein sequence ID" value="CAL53771.1"/>
    <property type="molecule type" value="Genomic_DNA"/>
</dbReference>
<keyword evidence="1" id="KW-0809">Transit peptide</keyword>
<keyword evidence="1" id="KW-0813">Transport</keyword>
<dbReference type="RefSeq" id="XP_003079113.1">
    <property type="nucleotide sequence ID" value="XM_003079065.1"/>
</dbReference>
<dbReference type="PROSITE" id="PS50969">
    <property type="entry name" value="FCP1"/>
    <property type="match status" value="1"/>
</dbReference>
<dbReference type="AlphaFoldDB" id="Q01A04"/>
<evidence type="ECO:0000259" key="3">
    <source>
        <dbReference type="PROSITE" id="PS50969"/>
    </source>
</evidence>
<dbReference type="Pfam" id="PF03031">
    <property type="entry name" value="NIF"/>
    <property type="match status" value="1"/>
</dbReference>
<comment type="subcellular location">
    <subcellularLocation>
        <location evidence="1">Mitochondrion inner membrane</location>
        <topology evidence="1">Single-pass membrane protein</topology>
    </subcellularLocation>
</comment>
<proteinExistence type="inferred from homology"/>
<organism evidence="4 5">
    <name type="scientific">Ostreococcus tauri</name>
    <name type="common">Marine green alga</name>
    <dbReference type="NCBI Taxonomy" id="70448"/>
    <lineage>
        <taxon>Eukaryota</taxon>
        <taxon>Viridiplantae</taxon>
        <taxon>Chlorophyta</taxon>
        <taxon>Mamiellophyceae</taxon>
        <taxon>Mamiellales</taxon>
        <taxon>Bathycoccaceae</taxon>
        <taxon>Ostreococcus</taxon>
    </lineage>
</organism>
<reference evidence="4 5" key="2">
    <citation type="journal article" date="2014" name="BMC Genomics">
        <title>An improved genome of the model marine alga Ostreococcus tauri unfolds by assessing Illumina de novo assemblies.</title>
        <authorList>
            <person name="Blanc-Mathieu R."/>
            <person name="Verhelst B."/>
            <person name="Derelle E."/>
            <person name="Rombauts S."/>
            <person name="Bouget F.Y."/>
            <person name="Carre I."/>
            <person name="Chateau A."/>
            <person name="Eyre-Walker A."/>
            <person name="Grimsley N."/>
            <person name="Moreau H."/>
            <person name="Piegu B."/>
            <person name="Rivals E."/>
            <person name="Schackwitz W."/>
            <person name="Van de Peer Y."/>
            <person name="Piganeau G."/>
        </authorList>
    </citation>
    <scope>NUCLEOTIDE SEQUENCE [LARGE SCALE GENOMIC DNA]</scope>
    <source>
        <strain evidence="5">OTTH 0595 / CCAP 157/2 / RCC745</strain>
    </source>
</reference>
<dbReference type="KEGG" id="ota:OT_ostta05g00170"/>
<keyword evidence="1" id="KW-0496">Mitochondrion</keyword>
<accession>Q01A04</accession>
<evidence type="ECO:0000256" key="1">
    <source>
        <dbReference type="RuleBase" id="RU365079"/>
    </source>
</evidence>
<dbReference type="InterPro" id="IPR050365">
    <property type="entry name" value="TIM50"/>
</dbReference>
<keyword evidence="1" id="KW-0653">Protein transport</keyword>
<feature type="region of interest" description="Disordered" evidence="2">
    <location>
        <begin position="1"/>
        <end position="45"/>
    </location>
</feature>
<sequence>MPRTGTTRRPREATGEGETAALEDGRRGRASEETTTTTTTTGATTTTATTAVKHDKLLVLDLNGLFIDRRMRRYRRGGRGAAAAAAAAAAASDAEEATEPNVEDAVPTTEDEVVESARVGNYYVYDRPHMREFIAWAHTKFEVGVWSSAQERNTRKLVDYVWGEHRNKVAFVWGQERCLNVGVAPSDSPEGTTSRPIFLKELQKVWSLKKKTGLARFNETNTLLIDDSPYKAIRNPAHTAIHPRGFTAEELDTDEMLGKSGALRRYLGEMLESTSIPDFVRANPWQGGIITPEQEEEIVSAKAAYVAAKEKADALLLALRDDNEIDLDDI</sequence>
<reference evidence="5" key="1">
    <citation type="journal article" date="2006" name="Proc. Natl. Acad. Sci. U.S.A.">
        <title>Genome analysis of the smallest free-living eukaryote Ostreococcus tauri unveils many unique features.</title>
        <authorList>
            <person name="Derelle E."/>
            <person name="Ferraz C."/>
            <person name="Rombauts S."/>
            <person name="Rouze P."/>
            <person name="Worden A.Z."/>
            <person name="Robbens S."/>
            <person name="Partensky F."/>
            <person name="Degroeve S."/>
            <person name="Echeynie S."/>
            <person name="Cooke R."/>
            <person name="Saeys Y."/>
            <person name="Wuyts J."/>
            <person name="Jabbari K."/>
            <person name="Bowler C."/>
            <person name="Panaud O."/>
            <person name="Piegu B."/>
            <person name="Ball S.G."/>
            <person name="Ral J.-P."/>
            <person name="Bouget F.-Y."/>
            <person name="Piganeau G."/>
            <person name="De Baets B."/>
            <person name="Picard A."/>
            <person name="Delseny M."/>
            <person name="Demaille J."/>
            <person name="Van de Peer Y."/>
            <person name="Moreau H."/>
        </authorList>
    </citation>
    <scope>NUCLEOTIDE SEQUENCE [LARGE SCALE GENOMIC DNA]</scope>
    <source>
        <strain evidence="5">OTTH 0595 / CCAP 157/2 / RCC745</strain>
    </source>
</reference>
<comment type="caution">
    <text evidence="4">The sequence shown here is derived from an EMBL/GenBank/DDBJ whole genome shotgun (WGS) entry which is preliminary data.</text>
</comment>
<dbReference type="InterPro" id="IPR004274">
    <property type="entry name" value="FCP1_dom"/>
</dbReference>
<protein>
    <recommendedName>
        <fullName evidence="1">Mitochondrial import inner membrane translocase subunit TIM50</fullName>
    </recommendedName>
</protein>
<dbReference type="GeneID" id="9834427"/>
<dbReference type="Gene3D" id="3.40.50.1000">
    <property type="entry name" value="HAD superfamily/HAD-like"/>
    <property type="match status" value="1"/>
</dbReference>
<feature type="compositionally biased region" description="Basic and acidic residues" evidence="2">
    <location>
        <begin position="23"/>
        <end position="32"/>
    </location>
</feature>
<dbReference type="GO" id="GO:0015031">
    <property type="term" value="P:protein transport"/>
    <property type="evidence" value="ECO:0007669"/>
    <property type="project" value="UniProtKB-KW"/>
</dbReference>
<dbReference type="Proteomes" id="UP000009170">
    <property type="component" value="Unassembled WGS sequence"/>
</dbReference>
<name>Q01A04_OSTTA</name>
<keyword evidence="1" id="KW-0811">Translocation</keyword>
<evidence type="ECO:0000313" key="4">
    <source>
        <dbReference type="EMBL" id="CAL53771.1"/>
    </source>
</evidence>
<dbReference type="GO" id="GO:0005744">
    <property type="term" value="C:TIM23 mitochondrial import inner membrane translocase complex"/>
    <property type="evidence" value="ECO:0007669"/>
    <property type="project" value="UniProtKB-UniRule"/>
</dbReference>
<dbReference type="InParanoid" id="Q01A04"/>
<evidence type="ECO:0000313" key="5">
    <source>
        <dbReference type="Proteomes" id="UP000009170"/>
    </source>
</evidence>
<dbReference type="SMART" id="SM00577">
    <property type="entry name" value="CPDc"/>
    <property type="match status" value="1"/>
</dbReference>
<gene>
    <name evidence="4" type="ORF">OT_ostta05g00170</name>
</gene>
<dbReference type="InterPro" id="IPR023214">
    <property type="entry name" value="HAD_sf"/>
</dbReference>
<feature type="compositionally biased region" description="Low complexity" evidence="2">
    <location>
        <begin position="34"/>
        <end position="45"/>
    </location>
</feature>
<dbReference type="SUPFAM" id="SSF56784">
    <property type="entry name" value="HAD-like"/>
    <property type="match status" value="1"/>
</dbReference>
<comment type="subunit">
    <text evidence="1">Component of the TIM23 complex.</text>
</comment>
<dbReference type="OrthoDB" id="1711508at2759"/>
<evidence type="ECO:0000256" key="2">
    <source>
        <dbReference type="SAM" id="MobiDB-lite"/>
    </source>
</evidence>
<dbReference type="InterPro" id="IPR036412">
    <property type="entry name" value="HAD-like_sf"/>
</dbReference>
<keyword evidence="5" id="KW-1185">Reference proteome</keyword>
<comment type="function">
    <text evidence="1">Essential component of the TIM23 complex, a complex that mediates the translocation of transit peptide-containing proteins across the mitochondrial inner membrane.</text>
</comment>
<dbReference type="PANTHER" id="PTHR12210">
    <property type="entry name" value="DULLARD PROTEIN PHOSPHATASE"/>
    <property type="match status" value="1"/>
</dbReference>